<feature type="transmembrane region" description="Helical" evidence="1">
    <location>
        <begin position="107"/>
        <end position="131"/>
    </location>
</feature>
<evidence type="ECO:0000313" key="2">
    <source>
        <dbReference type="EMBL" id="PPJ31152.1"/>
    </source>
</evidence>
<feature type="transmembrane region" description="Helical" evidence="1">
    <location>
        <begin position="68"/>
        <end position="87"/>
    </location>
</feature>
<dbReference type="Proteomes" id="UP000238356">
    <property type="component" value="Unassembled WGS sequence"/>
</dbReference>
<dbReference type="EMBL" id="PSZD01000003">
    <property type="protein sequence ID" value="PPJ31152.1"/>
    <property type="molecule type" value="Genomic_DNA"/>
</dbReference>
<gene>
    <name evidence="2" type="ORF">C5F51_05990</name>
</gene>
<dbReference type="RefSeq" id="WP_063015558.1">
    <property type="nucleotide sequence ID" value="NZ_JADLQW010000005.1"/>
</dbReference>
<name>A0A2S6ABJ3_9NOCA</name>
<keyword evidence="3" id="KW-1185">Reference proteome</keyword>
<keyword evidence="1" id="KW-0812">Transmembrane</keyword>
<accession>A0A2S6ABJ3</accession>
<dbReference type="AlphaFoldDB" id="A0A2S6ABJ3"/>
<evidence type="ECO:0000313" key="3">
    <source>
        <dbReference type="Proteomes" id="UP000238356"/>
    </source>
</evidence>
<keyword evidence="1" id="KW-0472">Membrane</keyword>
<feature type="transmembrane region" description="Helical" evidence="1">
    <location>
        <begin position="12"/>
        <end position="32"/>
    </location>
</feature>
<evidence type="ECO:0000256" key="1">
    <source>
        <dbReference type="SAM" id="Phobius"/>
    </source>
</evidence>
<dbReference type="GeneID" id="66722701"/>
<feature type="transmembrane region" description="Helical" evidence="1">
    <location>
        <begin position="44"/>
        <end position="61"/>
    </location>
</feature>
<proteinExistence type="predicted"/>
<sequence>MDRYAAVDLPRTTTAAGAALLLGLGGVHLYVLLREAGLPNYLRVGFGFLIACCVVAAALVCGSRTARAGWALGGLVCLAFLVVYVVSRLAGLPGLPEVRGWWDSAPGSVAGVCALTFLAVITAIVLGITVAHPRAQHWHD</sequence>
<keyword evidence="1" id="KW-1133">Transmembrane helix</keyword>
<protein>
    <submittedName>
        <fullName evidence="2">Oxidoreductase</fullName>
    </submittedName>
</protein>
<organism evidence="2 3">
    <name type="scientific">Nocardia nova</name>
    <dbReference type="NCBI Taxonomy" id="37330"/>
    <lineage>
        <taxon>Bacteria</taxon>
        <taxon>Bacillati</taxon>
        <taxon>Actinomycetota</taxon>
        <taxon>Actinomycetes</taxon>
        <taxon>Mycobacteriales</taxon>
        <taxon>Nocardiaceae</taxon>
        <taxon>Nocardia</taxon>
    </lineage>
</organism>
<comment type="caution">
    <text evidence="2">The sequence shown here is derived from an EMBL/GenBank/DDBJ whole genome shotgun (WGS) entry which is preliminary data.</text>
</comment>
<reference evidence="2 3" key="1">
    <citation type="submission" date="2018-02" db="EMBL/GenBank/DDBJ databases">
        <title>8 Nocardia nova and 1 Nocardia cyriacigeorgica strain used for evolution to TMP-SMX.</title>
        <authorList>
            <person name="Mehta H."/>
            <person name="Weng J."/>
            <person name="Shamoo Y."/>
        </authorList>
    </citation>
    <scope>NUCLEOTIDE SEQUENCE [LARGE SCALE GENOMIC DNA]</scope>
    <source>
        <strain evidence="2 3">BAA2227</strain>
    </source>
</reference>